<evidence type="ECO:0000256" key="2">
    <source>
        <dbReference type="ARBA" id="ARBA00022692"/>
    </source>
</evidence>
<evidence type="ECO:0000256" key="4">
    <source>
        <dbReference type="ARBA" id="ARBA00022989"/>
    </source>
</evidence>
<protein>
    <recommendedName>
        <fullName evidence="7">TIR domain-containing protein</fullName>
    </recommendedName>
</protein>
<dbReference type="AlphaFoldDB" id="A0AA88Y1V0"/>
<dbReference type="GO" id="GO:0005886">
    <property type="term" value="C:plasma membrane"/>
    <property type="evidence" value="ECO:0007669"/>
    <property type="project" value="TreeGrafter"/>
</dbReference>
<dbReference type="Gene3D" id="3.40.50.10140">
    <property type="entry name" value="Toll/interleukin-1 receptor homology (TIR) domain"/>
    <property type="match status" value="1"/>
</dbReference>
<dbReference type="GO" id="GO:0007165">
    <property type="term" value="P:signal transduction"/>
    <property type="evidence" value="ECO:0007669"/>
    <property type="project" value="InterPro"/>
</dbReference>
<dbReference type="Pfam" id="PF01582">
    <property type="entry name" value="TIR"/>
    <property type="match status" value="1"/>
</dbReference>
<comment type="caution">
    <text evidence="8">The sequence shown here is derived from an EMBL/GenBank/DDBJ whole genome shotgun (WGS) entry which is preliminary data.</text>
</comment>
<comment type="subcellular location">
    <subcellularLocation>
        <location evidence="1">Membrane</location>
        <topology evidence="1">Single-pass membrane protein</topology>
    </subcellularLocation>
</comment>
<dbReference type="SUPFAM" id="SSF52058">
    <property type="entry name" value="L domain-like"/>
    <property type="match status" value="1"/>
</dbReference>
<dbReference type="PANTHER" id="PTHR24365:SF541">
    <property type="entry name" value="PROTEIN TOLL-RELATED"/>
    <property type="match status" value="1"/>
</dbReference>
<keyword evidence="3" id="KW-0732">Signal</keyword>
<evidence type="ECO:0000313" key="8">
    <source>
        <dbReference type="EMBL" id="KAK3096785.1"/>
    </source>
</evidence>
<sequence length="504" mass="58704">MLATMSPSILPPLALSSLFLQHNHIRSYDVSNLGIMMSRPFCRIDISYNKLNEKAITNEQNLTFGNIEPGGQGSVNFQHNSLKTFPEFIEKMELKNLSEVRRLWDYHMDIRNNPIRCDCILVPIMEMIRPLLNVVQAFKVFLDIPCFNPTQLRGRSIYNITKTGDWENMTCPLYVINDCPRGCKCFYKLSGKRVNFLREEKTVFVNCTGSGLNELPHVLPKGDEYSIDFSGNNISVVRPRNYLGFTVMLNLSQNRLHKIDSRCVKLMRKTSKIILTKNIGLVKIPRSLKHLNSCRIEFPEVYLVCTCDNIWIKDWLVKNHINSDKTVCNIDKFFCRTSTGIIPLIRFTAETLTCTRNNLYARSLLITSVTSIVVLIGTVWLLSYFRYEIMILLRKERLKLKQTPSYHEYDIFISFDEGREDIRKWVIKTFIPLLQSLGYSFYVPMISLPFGEIRTEETERVVQKCRSFLVVLSDDYLGKETIWTSFEFKLIWKLFYAKPTLNML</sequence>
<keyword evidence="4 6" id="KW-1133">Transmembrane helix</keyword>
<evidence type="ECO:0000313" key="9">
    <source>
        <dbReference type="Proteomes" id="UP001186944"/>
    </source>
</evidence>
<gene>
    <name evidence="8" type="ORF">FSP39_003258</name>
</gene>
<dbReference type="Gene3D" id="3.80.10.10">
    <property type="entry name" value="Ribonuclease Inhibitor"/>
    <property type="match status" value="2"/>
</dbReference>
<organism evidence="8 9">
    <name type="scientific">Pinctada imbricata</name>
    <name type="common">Atlantic pearl-oyster</name>
    <name type="synonym">Pinctada martensii</name>
    <dbReference type="NCBI Taxonomy" id="66713"/>
    <lineage>
        <taxon>Eukaryota</taxon>
        <taxon>Metazoa</taxon>
        <taxon>Spiralia</taxon>
        <taxon>Lophotrochozoa</taxon>
        <taxon>Mollusca</taxon>
        <taxon>Bivalvia</taxon>
        <taxon>Autobranchia</taxon>
        <taxon>Pteriomorphia</taxon>
        <taxon>Pterioida</taxon>
        <taxon>Pterioidea</taxon>
        <taxon>Pteriidae</taxon>
        <taxon>Pinctada</taxon>
    </lineage>
</organism>
<dbReference type="GO" id="GO:0038023">
    <property type="term" value="F:signaling receptor activity"/>
    <property type="evidence" value="ECO:0007669"/>
    <property type="project" value="TreeGrafter"/>
</dbReference>
<feature type="transmembrane region" description="Helical" evidence="6">
    <location>
        <begin position="364"/>
        <end position="385"/>
    </location>
</feature>
<accession>A0AA88Y1V0</accession>
<evidence type="ECO:0000256" key="6">
    <source>
        <dbReference type="SAM" id="Phobius"/>
    </source>
</evidence>
<dbReference type="InterPro" id="IPR000157">
    <property type="entry name" value="TIR_dom"/>
</dbReference>
<proteinExistence type="predicted"/>
<keyword evidence="5 6" id="KW-0472">Membrane</keyword>
<dbReference type="EMBL" id="VSWD01000007">
    <property type="protein sequence ID" value="KAK3096785.1"/>
    <property type="molecule type" value="Genomic_DNA"/>
</dbReference>
<dbReference type="PROSITE" id="PS50104">
    <property type="entry name" value="TIR"/>
    <property type="match status" value="1"/>
</dbReference>
<evidence type="ECO:0000256" key="3">
    <source>
        <dbReference type="ARBA" id="ARBA00022729"/>
    </source>
</evidence>
<dbReference type="InterPro" id="IPR032675">
    <property type="entry name" value="LRR_dom_sf"/>
</dbReference>
<feature type="domain" description="TIR" evidence="7">
    <location>
        <begin position="407"/>
        <end position="504"/>
    </location>
</feature>
<dbReference type="SUPFAM" id="SSF52200">
    <property type="entry name" value="Toll/Interleukin receptor TIR domain"/>
    <property type="match status" value="1"/>
</dbReference>
<reference evidence="8" key="1">
    <citation type="submission" date="2019-08" db="EMBL/GenBank/DDBJ databases">
        <title>The improved chromosome-level genome for the pearl oyster Pinctada fucata martensii using PacBio sequencing and Hi-C.</title>
        <authorList>
            <person name="Zheng Z."/>
        </authorList>
    </citation>
    <scope>NUCLEOTIDE SEQUENCE</scope>
    <source>
        <strain evidence="8">ZZ-2019</strain>
        <tissue evidence="8">Adductor muscle</tissue>
    </source>
</reference>
<evidence type="ECO:0000259" key="7">
    <source>
        <dbReference type="PROSITE" id="PS50104"/>
    </source>
</evidence>
<name>A0AA88Y1V0_PINIB</name>
<dbReference type="Proteomes" id="UP001186944">
    <property type="component" value="Unassembled WGS sequence"/>
</dbReference>
<evidence type="ECO:0000256" key="5">
    <source>
        <dbReference type="ARBA" id="ARBA00023136"/>
    </source>
</evidence>
<evidence type="ECO:0000256" key="1">
    <source>
        <dbReference type="ARBA" id="ARBA00004167"/>
    </source>
</evidence>
<keyword evidence="9" id="KW-1185">Reference proteome</keyword>
<dbReference type="PANTHER" id="PTHR24365">
    <property type="entry name" value="TOLL-LIKE RECEPTOR"/>
    <property type="match status" value="1"/>
</dbReference>
<keyword evidence="2 6" id="KW-0812">Transmembrane</keyword>
<dbReference type="InterPro" id="IPR035897">
    <property type="entry name" value="Toll_tir_struct_dom_sf"/>
</dbReference>